<dbReference type="RefSeq" id="WP_087373180.1">
    <property type="nucleotide sequence ID" value="NZ_NFKK01000010.1"/>
</dbReference>
<evidence type="ECO:0000256" key="1">
    <source>
        <dbReference type="ARBA" id="ARBA00004429"/>
    </source>
</evidence>
<evidence type="ECO:0000256" key="2">
    <source>
        <dbReference type="ARBA" id="ARBA00022475"/>
    </source>
</evidence>
<dbReference type="EMBL" id="NFKK01000010">
    <property type="protein sequence ID" value="OUP52386.1"/>
    <property type="molecule type" value="Genomic_DNA"/>
</dbReference>
<evidence type="ECO:0000256" key="4">
    <source>
        <dbReference type="ARBA" id="ARBA00022692"/>
    </source>
</evidence>
<dbReference type="Pfam" id="PF06808">
    <property type="entry name" value="DctM"/>
    <property type="match status" value="1"/>
</dbReference>
<keyword evidence="5 7" id="KW-1133">Transmembrane helix</keyword>
<comment type="subcellular location">
    <subcellularLocation>
        <location evidence="1">Cell inner membrane</location>
        <topology evidence="1">Multi-pass membrane protein</topology>
    </subcellularLocation>
</comment>
<reference evidence="10" key="1">
    <citation type="submission" date="2017-04" db="EMBL/GenBank/DDBJ databases">
        <title>Function of individual gut microbiota members based on whole genome sequencing of pure cultures obtained from chicken caecum.</title>
        <authorList>
            <person name="Medvecky M."/>
            <person name="Cejkova D."/>
            <person name="Polansky O."/>
            <person name="Karasova D."/>
            <person name="Kubasova T."/>
            <person name="Cizek A."/>
            <person name="Rychlik I."/>
        </authorList>
    </citation>
    <scope>NUCLEOTIDE SEQUENCE [LARGE SCALE GENOMIC DNA]</scope>
    <source>
        <strain evidence="10">An180</strain>
    </source>
</reference>
<evidence type="ECO:0000256" key="7">
    <source>
        <dbReference type="SAM" id="Phobius"/>
    </source>
</evidence>
<comment type="caution">
    <text evidence="9">The sequence shown here is derived from an EMBL/GenBank/DDBJ whole genome shotgun (WGS) entry which is preliminary data.</text>
</comment>
<keyword evidence="3" id="KW-0997">Cell inner membrane</keyword>
<dbReference type="AlphaFoldDB" id="A0A1Y4L6S1"/>
<feature type="transmembrane region" description="Helical" evidence="7">
    <location>
        <begin position="54"/>
        <end position="74"/>
    </location>
</feature>
<organism evidence="9 10">
    <name type="scientific">Butyricicoccus pullicaecorum</name>
    <dbReference type="NCBI Taxonomy" id="501571"/>
    <lineage>
        <taxon>Bacteria</taxon>
        <taxon>Bacillati</taxon>
        <taxon>Bacillota</taxon>
        <taxon>Clostridia</taxon>
        <taxon>Eubacteriales</taxon>
        <taxon>Butyricicoccaceae</taxon>
        <taxon>Butyricicoccus</taxon>
    </lineage>
</organism>
<dbReference type="GO" id="GO:0022857">
    <property type="term" value="F:transmembrane transporter activity"/>
    <property type="evidence" value="ECO:0007669"/>
    <property type="project" value="TreeGrafter"/>
</dbReference>
<feature type="domain" description="TRAP C4-dicarboxylate transport system permease DctM subunit" evidence="8">
    <location>
        <begin position="7"/>
        <end position="412"/>
    </location>
</feature>
<feature type="transmembrane region" description="Helical" evidence="7">
    <location>
        <begin position="268"/>
        <end position="293"/>
    </location>
</feature>
<dbReference type="NCBIfam" id="TIGR00786">
    <property type="entry name" value="dctM"/>
    <property type="match status" value="1"/>
</dbReference>
<dbReference type="Proteomes" id="UP000195897">
    <property type="component" value="Unassembled WGS sequence"/>
</dbReference>
<proteinExistence type="predicted"/>
<keyword evidence="2" id="KW-1003">Cell membrane</keyword>
<accession>A0A1Y4L6S1</accession>
<feature type="transmembrane region" description="Helical" evidence="7">
    <location>
        <begin position="212"/>
        <end position="232"/>
    </location>
</feature>
<dbReference type="PIRSF" id="PIRSF006066">
    <property type="entry name" value="HI0050"/>
    <property type="match status" value="1"/>
</dbReference>
<evidence type="ECO:0000256" key="6">
    <source>
        <dbReference type="ARBA" id="ARBA00023136"/>
    </source>
</evidence>
<evidence type="ECO:0000256" key="5">
    <source>
        <dbReference type="ARBA" id="ARBA00022989"/>
    </source>
</evidence>
<sequence>MDLVILIGSFFVMLFLGIPIAFTLCLSSILYLVLYTNIPLIIVAQQLLKGVDSFTLLAIPFFVIAGCLMQGGGISRRIVDFARKLVGWIPGGMAVVDIVASMIFAAMTGAGAATTAAVGGIMIPYMEEDGYDPGFASAIQTVGGVFGPIIPPSILMVLYAVASNESVSDMLLAGLIPGLLLGLILLLVVVAQCIKKGYRGAGKFELGAAIKSFGHAFFALLAPVIILGGIYSGKTTPTEASAICCFYCLVIGLFVYREIKLKDVCKIVYGGVKSAAGIMLIVAATQVFGWVITRAGIPQNIATMFTSSISSPLMFMLSVVVILLVAGCFIDAVPALLIFAPIFCPTAQAYGINLVYFGVVMVIVLCIGLATPPVGINLYVASSVGGQPVHKIIPHLPIPLLAIFIGTMLVLLIPDIVIFLPNLMNGAAG</sequence>
<evidence type="ECO:0000313" key="10">
    <source>
        <dbReference type="Proteomes" id="UP000195897"/>
    </source>
</evidence>
<feature type="transmembrane region" description="Helical" evidence="7">
    <location>
        <begin position="396"/>
        <end position="420"/>
    </location>
</feature>
<evidence type="ECO:0000313" key="9">
    <source>
        <dbReference type="EMBL" id="OUP52386.1"/>
    </source>
</evidence>
<name>A0A1Y4L6S1_9FIRM</name>
<keyword evidence="6 7" id="KW-0472">Membrane</keyword>
<feature type="transmembrane region" description="Helical" evidence="7">
    <location>
        <begin position="94"/>
        <end position="123"/>
    </location>
</feature>
<feature type="transmembrane region" description="Helical" evidence="7">
    <location>
        <begin position="171"/>
        <end position="191"/>
    </location>
</feature>
<protein>
    <submittedName>
        <fullName evidence="9">C4-dicarboxylate ABC transporter substrate-binding protein</fullName>
    </submittedName>
</protein>
<evidence type="ECO:0000256" key="3">
    <source>
        <dbReference type="ARBA" id="ARBA00022519"/>
    </source>
</evidence>
<feature type="transmembrane region" description="Helical" evidence="7">
    <location>
        <begin position="6"/>
        <end position="34"/>
    </location>
</feature>
<dbReference type="InterPro" id="IPR004681">
    <property type="entry name" value="TRAP_DctM"/>
</dbReference>
<dbReference type="PANTHER" id="PTHR33362:SF2">
    <property type="entry name" value="TRAP TRANSPORTER LARGE PERMEASE PROTEIN"/>
    <property type="match status" value="1"/>
</dbReference>
<gene>
    <name evidence="9" type="ORF">B5F17_08990</name>
</gene>
<feature type="transmembrane region" description="Helical" evidence="7">
    <location>
        <begin position="313"/>
        <end position="342"/>
    </location>
</feature>
<keyword evidence="4 7" id="KW-0812">Transmembrane</keyword>
<dbReference type="GO" id="GO:0005886">
    <property type="term" value="C:plasma membrane"/>
    <property type="evidence" value="ECO:0007669"/>
    <property type="project" value="UniProtKB-SubCell"/>
</dbReference>
<dbReference type="PANTHER" id="PTHR33362">
    <property type="entry name" value="SIALIC ACID TRAP TRANSPORTER PERMEASE PROTEIN SIAT-RELATED"/>
    <property type="match status" value="1"/>
</dbReference>
<feature type="transmembrane region" description="Helical" evidence="7">
    <location>
        <begin position="238"/>
        <end position="256"/>
    </location>
</feature>
<evidence type="ECO:0000259" key="8">
    <source>
        <dbReference type="Pfam" id="PF06808"/>
    </source>
</evidence>
<dbReference type="InterPro" id="IPR010656">
    <property type="entry name" value="DctM"/>
</dbReference>
<feature type="transmembrane region" description="Helical" evidence="7">
    <location>
        <begin position="135"/>
        <end position="159"/>
    </location>
</feature>
<feature type="transmembrane region" description="Helical" evidence="7">
    <location>
        <begin position="354"/>
        <end position="376"/>
    </location>
</feature>